<dbReference type="InterPro" id="IPR039422">
    <property type="entry name" value="MarR/SlyA-like"/>
</dbReference>
<name>A0ABN0XN20_9ACTN</name>
<accession>A0ABN0XN20</accession>
<dbReference type="PANTHER" id="PTHR33164">
    <property type="entry name" value="TRANSCRIPTIONAL REGULATOR, MARR FAMILY"/>
    <property type="match status" value="1"/>
</dbReference>
<dbReference type="SUPFAM" id="SSF46785">
    <property type="entry name" value="Winged helix' DNA-binding domain"/>
    <property type="match status" value="1"/>
</dbReference>
<dbReference type="Gene3D" id="1.10.10.10">
    <property type="entry name" value="Winged helix-like DNA-binding domain superfamily/Winged helix DNA-binding domain"/>
    <property type="match status" value="1"/>
</dbReference>
<dbReference type="InterPro" id="IPR036388">
    <property type="entry name" value="WH-like_DNA-bd_sf"/>
</dbReference>
<feature type="domain" description="HTH marR-type" evidence="2">
    <location>
        <begin position="1"/>
        <end position="132"/>
    </location>
</feature>
<dbReference type="InterPro" id="IPR036390">
    <property type="entry name" value="WH_DNA-bd_sf"/>
</dbReference>
<sequence>MAMRRVVRRRLREAAPPPDLRPAQIELMVVVDRNPGVSVAAAARELRLADNSVSTLVNQLVRAGMLRRETDPDDRRAARLELTDAARRRLAAWRDRRARLVGAHLGELSEEDRASITAALPALRRLLARLAEDGAANGAPSDAAHEDAGDAGDEREHPSSDGGER</sequence>
<keyword evidence="4" id="KW-1185">Reference proteome</keyword>
<dbReference type="EMBL" id="BAAABM010000066">
    <property type="protein sequence ID" value="GAA0368204.1"/>
    <property type="molecule type" value="Genomic_DNA"/>
</dbReference>
<protein>
    <recommendedName>
        <fullName evidence="2">HTH marR-type domain-containing protein</fullName>
    </recommendedName>
</protein>
<feature type="compositionally biased region" description="Basic and acidic residues" evidence="1">
    <location>
        <begin position="143"/>
        <end position="165"/>
    </location>
</feature>
<proteinExistence type="predicted"/>
<dbReference type="InterPro" id="IPR000835">
    <property type="entry name" value="HTH_MarR-typ"/>
</dbReference>
<feature type="region of interest" description="Disordered" evidence="1">
    <location>
        <begin position="135"/>
        <end position="165"/>
    </location>
</feature>
<evidence type="ECO:0000313" key="3">
    <source>
        <dbReference type="EMBL" id="GAA0368204.1"/>
    </source>
</evidence>
<dbReference type="PROSITE" id="PS50995">
    <property type="entry name" value="HTH_MARR_2"/>
    <property type="match status" value="1"/>
</dbReference>
<organism evidence="3 4">
    <name type="scientific">Actinoallomurus spadix</name>
    <dbReference type="NCBI Taxonomy" id="79912"/>
    <lineage>
        <taxon>Bacteria</taxon>
        <taxon>Bacillati</taxon>
        <taxon>Actinomycetota</taxon>
        <taxon>Actinomycetes</taxon>
        <taxon>Streptosporangiales</taxon>
        <taxon>Thermomonosporaceae</taxon>
        <taxon>Actinoallomurus</taxon>
    </lineage>
</organism>
<reference evidence="3 4" key="1">
    <citation type="journal article" date="2019" name="Int. J. Syst. Evol. Microbiol.">
        <title>The Global Catalogue of Microorganisms (GCM) 10K type strain sequencing project: providing services to taxonomists for standard genome sequencing and annotation.</title>
        <authorList>
            <consortium name="The Broad Institute Genomics Platform"/>
            <consortium name="The Broad Institute Genome Sequencing Center for Infectious Disease"/>
            <person name="Wu L."/>
            <person name="Ma J."/>
        </authorList>
    </citation>
    <scope>NUCLEOTIDE SEQUENCE [LARGE SCALE GENOMIC DNA]</scope>
    <source>
        <strain evidence="3 4">JCM 3146</strain>
    </source>
</reference>
<dbReference type="PANTHER" id="PTHR33164:SF103">
    <property type="entry name" value="REGULATORY PROTEIN MARR"/>
    <property type="match status" value="1"/>
</dbReference>
<gene>
    <name evidence="3" type="ORF">GCM10010151_67650</name>
</gene>
<evidence type="ECO:0000259" key="2">
    <source>
        <dbReference type="PROSITE" id="PS50995"/>
    </source>
</evidence>
<dbReference type="Pfam" id="PF12802">
    <property type="entry name" value="MarR_2"/>
    <property type="match status" value="1"/>
</dbReference>
<dbReference type="SMART" id="SM00347">
    <property type="entry name" value="HTH_MARR"/>
    <property type="match status" value="1"/>
</dbReference>
<comment type="caution">
    <text evidence="3">The sequence shown here is derived from an EMBL/GenBank/DDBJ whole genome shotgun (WGS) entry which is preliminary data.</text>
</comment>
<evidence type="ECO:0000256" key="1">
    <source>
        <dbReference type="SAM" id="MobiDB-lite"/>
    </source>
</evidence>
<dbReference type="Proteomes" id="UP001501822">
    <property type="component" value="Unassembled WGS sequence"/>
</dbReference>
<evidence type="ECO:0000313" key="4">
    <source>
        <dbReference type="Proteomes" id="UP001501822"/>
    </source>
</evidence>